<dbReference type="SUPFAM" id="SSF53756">
    <property type="entry name" value="UDP-Glycosyltransferase/glycogen phosphorylase"/>
    <property type="match status" value="1"/>
</dbReference>
<dbReference type="GO" id="GO:1901135">
    <property type="term" value="P:carbohydrate derivative metabolic process"/>
    <property type="evidence" value="ECO:0007669"/>
    <property type="project" value="UniProtKB-ARBA"/>
</dbReference>
<gene>
    <name evidence="3" type="ORF">COB20_13715</name>
</gene>
<evidence type="ECO:0000259" key="1">
    <source>
        <dbReference type="Pfam" id="PF00534"/>
    </source>
</evidence>
<dbReference type="AlphaFoldDB" id="A0A2A4WXY5"/>
<dbReference type="PANTHER" id="PTHR12526">
    <property type="entry name" value="GLYCOSYLTRANSFERASE"/>
    <property type="match status" value="1"/>
</dbReference>
<proteinExistence type="predicted"/>
<dbReference type="Proteomes" id="UP000218767">
    <property type="component" value="Unassembled WGS sequence"/>
</dbReference>
<feature type="domain" description="Glycosyl transferase family 1" evidence="1">
    <location>
        <begin position="186"/>
        <end position="346"/>
    </location>
</feature>
<evidence type="ECO:0000259" key="2">
    <source>
        <dbReference type="Pfam" id="PF13439"/>
    </source>
</evidence>
<sequence length="375" mass="42321">MHLNFLIYSYFPFGGLQRDFLRVATECVSRGHKITVYTLSWDGDIPDGINVILVPVTTRNRIKRNEAYTEWVQAALKQRDDSLVIGFNKMPLLDIYFAADPCFMEKATEQRGFYYKFTSRYKHFHQYEEAVFAASRLTEVLILSPHQRTAFEKYYPGCGSRLHQIPPGISEDRKVDAIDKEIGTQLRTELGLASTTKLLLQVGSGFRVKGVDRALRAMAALSESELENCHYLLIGQDNPDRYLRLAKRLGIAEQFTVLAGRDDIPRFLATADLLLHPAYSESAGYVLLEATIAGLPVLTTSSCGYAFHIEQAKSGLVCSDPFEQSQLNSYLARMLGDLDTADWSKNGLEYGRQDELYSQASTVANFFDEFLARKA</sequence>
<name>A0A2A4WXY5_9GAMM</name>
<keyword evidence="3" id="KW-0808">Transferase</keyword>
<accession>A0A2A4WXY5</accession>
<dbReference type="InterPro" id="IPR001296">
    <property type="entry name" value="Glyco_trans_1"/>
</dbReference>
<dbReference type="Gene3D" id="3.40.50.2000">
    <property type="entry name" value="Glycogen Phosphorylase B"/>
    <property type="match status" value="2"/>
</dbReference>
<dbReference type="Pfam" id="PF13439">
    <property type="entry name" value="Glyco_transf_4"/>
    <property type="match status" value="1"/>
</dbReference>
<dbReference type="PANTHER" id="PTHR12526:SF641">
    <property type="entry name" value="LIPOPOLYSACCHARIDE CORE BIOSYNTHESIS PROTEIN RFAG"/>
    <property type="match status" value="1"/>
</dbReference>
<organism evidence="3 4">
    <name type="scientific">SAR86 cluster bacterium</name>
    <dbReference type="NCBI Taxonomy" id="2030880"/>
    <lineage>
        <taxon>Bacteria</taxon>
        <taxon>Pseudomonadati</taxon>
        <taxon>Pseudomonadota</taxon>
        <taxon>Gammaproteobacteria</taxon>
        <taxon>SAR86 cluster</taxon>
    </lineage>
</organism>
<comment type="caution">
    <text evidence="3">The sequence shown here is derived from an EMBL/GenBank/DDBJ whole genome shotgun (WGS) entry which is preliminary data.</text>
</comment>
<dbReference type="EMBL" id="NVUL01000083">
    <property type="protein sequence ID" value="PCI75094.1"/>
    <property type="molecule type" value="Genomic_DNA"/>
</dbReference>
<dbReference type="Pfam" id="PF00534">
    <property type="entry name" value="Glycos_transf_1"/>
    <property type="match status" value="1"/>
</dbReference>
<dbReference type="CDD" id="cd03801">
    <property type="entry name" value="GT4_PimA-like"/>
    <property type="match status" value="1"/>
</dbReference>
<feature type="domain" description="Glycosyltransferase subfamily 4-like N-terminal" evidence="2">
    <location>
        <begin position="13"/>
        <end position="173"/>
    </location>
</feature>
<protein>
    <submittedName>
        <fullName evidence="3">Glucosyltransferase I RfaG</fullName>
    </submittedName>
</protein>
<reference evidence="4" key="1">
    <citation type="submission" date="2017-08" db="EMBL/GenBank/DDBJ databases">
        <title>A dynamic microbial community with high functional redundancy inhabits the cold, oxic subseafloor aquifer.</title>
        <authorList>
            <person name="Tully B.J."/>
            <person name="Wheat C.G."/>
            <person name="Glazer B.T."/>
            <person name="Huber J.A."/>
        </authorList>
    </citation>
    <scope>NUCLEOTIDE SEQUENCE [LARGE SCALE GENOMIC DNA]</scope>
</reference>
<evidence type="ECO:0000313" key="3">
    <source>
        <dbReference type="EMBL" id="PCI75094.1"/>
    </source>
</evidence>
<evidence type="ECO:0000313" key="4">
    <source>
        <dbReference type="Proteomes" id="UP000218767"/>
    </source>
</evidence>
<dbReference type="GO" id="GO:0016757">
    <property type="term" value="F:glycosyltransferase activity"/>
    <property type="evidence" value="ECO:0007669"/>
    <property type="project" value="InterPro"/>
</dbReference>
<dbReference type="InterPro" id="IPR028098">
    <property type="entry name" value="Glyco_trans_4-like_N"/>
</dbReference>